<feature type="compositionally biased region" description="Low complexity" evidence="6">
    <location>
        <begin position="859"/>
        <end position="875"/>
    </location>
</feature>
<feature type="region of interest" description="Disordered" evidence="6">
    <location>
        <begin position="502"/>
        <end position="566"/>
    </location>
</feature>
<accession>A0A165B830</accession>
<evidence type="ECO:0000256" key="4">
    <source>
        <dbReference type="PROSITE-ProRule" id="PRU00134"/>
    </source>
</evidence>
<feature type="coiled-coil region" evidence="5">
    <location>
        <begin position="731"/>
        <end position="799"/>
    </location>
</feature>
<keyword evidence="9" id="KW-1185">Reference proteome</keyword>
<evidence type="ECO:0000256" key="2">
    <source>
        <dbReference type="ARBA" id="ARBA00022771"/>
    </source>
</evidence>
<protein>
    <recommendedName>
        <fullName evidence="7">MYND-type domain-containing protein</fullName>
    </recommendedName>
</protein>
<evidence type="ECO:0000256" key="3">
    <source>
        <dbReference type="ARBA" id="ARBA00022833"/>
    </source>
</evidence>
<dbReference type="AlphaFoldDB" id="A0A165B830"/>
<sequence>MIPPGPSESQRTFVSMLRRGHADLLNAALLFIVTASGFDAELLAVDHQLMLETRRCMNCSAREPAIRSEHQQILDATTTGALLLVIETLCSYINLCLRAAAQEPTQRFSRHRWPTRLEDLLPKGGDATMRALCAWLPKSKSFVVTQTVRGIYNACSVELLPHVAIILDAISVPLACATTELNERLHPPAVEDDTTHPTHRINALAGLMGELSHAYESGRPLTVDPLIVARLLTAVSSAIDVAMPATSEVLVRLASELHLVSGQREPMHPCVWDHLLVGDEPINAFGSLHQRLISTLKRRACGRPTCTNTERGIGKSMLLCAQCRVVSYCSKDCQRLHWTKAEHKTICRTMRRLFDAANIATFRLELSKEDFISACRAAHLSDDDLEAVADVYEYLSTTNRPGNWRALWLAQVHAEQEGRPGPFDSVHSEYAAYLLVSTAPANAVDDKTGMATLPTRDAVSLTAVASIVAGSLNYPLRHRVAAVMDPFRVQLLLSSHARPRMKLGTTAAPTPVSSDQPALPAKDAPPATHPSPAGRVTRQRSAPAVVGEDGSPKKKKSTKAPTADEVRADVAQTASQVLGDRLTAVEVNARALASEVKANKGVNKAALDAVKKRIAELEAQADPLARADANTRLATVEAASASVPTISRQTTDLAAAVDNHAADLSDTRDELKSLTVVVEQNDLDCRERARDVEALWNTAAVRLDTVERTADDALSAATEHGRTANRALDIVEDVDTKLVSLDARTERLERDFDALQDRADAAASLDDVHDRIDKMGDRTNDLEDKMEQLINAVDAHDKDVNATLQDHVTQEALEALTARVVALERTARADREPRPLRRAASPADDARAHKRIRTTEGLSARTSTPPTTARPATPAEEAEPQDSYTAYIDTRVGKPAIPWTRTDDRAAALRVVASWAKHLEPTGDVPLPTRAHYSRARPITSRYLAWDTREDFLRFRSLLTAYAATAEEKDVLKHVVLKAVPNDLIPQVFERARAGF</sequence>
<keyword evidence="3" id="KW-0862">Zinc</keyword>
<dbReference type="SUPFAM" id="SSF144232">
    <property type="entry name" value="HIT/MYND zinc finger-like"/>
    <property type="match status" value="1"/>
</dbReference>
<dbReference type="EMBL" id="KV426529">
    <property type="protein sequence ID" value="KZV80032.1"/>
    <property type="molecule type" value="Genomic_DNA"/>
</dbReference>
<gene>
    <name evidence="8" type="ORF">EXIGLDRAFT_845925</name>
</gene>
<dbReference type="InParanoid" id="A0A165B830"/>
<keyword evidence="2 4" id="KW-0863">Zinc-finger</keyword>
<feature type="compositionally biased region" description="Polar residues" evidence="6">
    <location>
        <begin position="507"/>
        <end position="516"/>
    </location>
</feature>
<evidence type="ECO:0000256" key="5">
    <source>
        <dbReference type="SAM" id="Coils"/>
    </source>
</evidence>
<feature type="domain" description="MYND-type" evidence="7">
    <location>
        <begin position="306"/>
        <end position="347"/>
    </location>
</feature>
<evidence type="ECO:0000256" key="6">
    <source>
        <dbReference type="SAM" id="MobiDB-lite"/>
    </source>
</evidence>
<feature type="compositionally biased region" description="Basic and acidic residues" evidence="6">
    <location>
        <begin position="826"/>
        <end position="835"/>
    </location>
</feature>
<dbReference type="OrthoDB" id="9922773at2759"/>
<proteinExistence type="predicted"/>
<keyword evidence="1" id="KW-0479">Metal-binding</keyword>
<dbReference type="InterPro" id="IPR002893">
    <property type="entry name" value="Znf_MYND"/>
</dbReference>
<dbReference type="PROSITE" id="PS50865">
    <property type="entry name" value="ZF_MYND_2"/>
    <property type="match status" value="1"/>
</dbReference>
<evidence type="ECO:0000313" key="9">
    <source>
        <dbReference type="Proteomes" id="UP000077266"/>
    </source>
</evidence>
<keyword evidence="5" id="KW-0175">Coiled coil</keyword>
<dbReference type="Proteomes" id="UP000077266">
    <property type="component" value="Unassembled WGS sequence"/>
</dbReference>
<dbReference type="Gene3D" id="6.10.140.2220">
    <property type="match status" value="1"/>
</dbReference>
<dbReference type="Pfam" id="PF01753">
    <property type="entry name" value="zf-MYND"/>
    <property type="match status" value="1"/>
</dbReference>
<reference evidence="8 9" key="1">
    <citation type="journal article" date="2016" name="Mol. Biol. Evol.">
        <title>Comparative Genomics of Early-Diverging Mushroom-Forming Fungi Provides Insights into the Origins of Lignocellulose Decay Capabilities.</title>
        <authorList>
            <person name="Nagy L.G."/>
            <person name="Riley R."/>
            <person name="Tritt A."/>
            <person name="Adam C."/>
            <person name="Daum C."/>
            <person name="Floudas D."/>
            <person name="Sun H."/>
            <person name="Yadav J.S."/>
            <person name="Pangilinan J."/>
            <person name="Larsson K.H."/>
            <person name="Matsuura K."/>
            <person name="Barry K."/>
            <person name="Labutti K."/>
            <person name="Kuo R."/>
            <person name="Ohm R.A."/>
            <person name="Bhattacharya S.S."/>
            <person name="Shirouzu T."/>
            <person name="Yoshinaga Y."/>
            <person name="Martin F.M."/>
            <person name="Grigoriev I.V."/>
            <person name="Hibbett D.S."/>
        </authorList>
    </citation>
    <scope>NUCLEOTIDE SEQUENCE [LARGE SCALE GENOMIC DNA]</scope>
    <source>
        <strain evidence="8 9">HHB12029</strain>
    </source>
</reference>
<evidence type="ECO:0000256" key="1">
    <source>
        <dbReference type="ARBA" id="ARBA00022723"/>
    </source>
</evidence>
<evidence type="ECO:0000313" key="8">
    <source>
        <dbReference type="EMBL" id="KZV80032.1"/>
    </source>
</evidence>
<feature type="region of interest" description="Disordered" evidence="6">
    <location>
        <begin position="826"/>
        <end position="884"/>
    </location>
</feature>
<dbReference type="GO" id="GO:0008270">
    <property type="term" value="F:zinc ion binding"/>
    <property type="evidence" value="ECO:0007669"/>
    <property type="project" value="UniProtKB-KW"/>
</dbReference>
<name>A0A165B830_EXIGL</name>
<organism evidence="8 9">
    <name type="scientific">Exidia glandulosa HHB12029</name>
    <dbReference type="NCBI Taxonomy" id="1314781"/>
    <lineage>
        <taxon>Eukaryota</taxon>
        <taxon>Fungi</taxon>
        <taxon>Dikarya</taxon>
        <taxon>Basidiomycota</taxon>
        <taxon>Agaricomycotina</taxon>
        <taxon>Agaricomycetes</taxon>
        <taxon>Auriculariales</taxon>
        <taxon>Exidiaceae</taxon>
        <taxon>Exidia</taxon>
    </lineage>
</organism>
<evidence type="ECO:0000259" key="7">
    <source>
        <dbReference type="PROSITE" id="PS50865"/>
    </source>
</evidence>